<dbReference type="OrthoDB" id="1779343at2"/>
<protein>
    <submittedName>
        <fullName evidence="1">Phage uncharacterized protein, XkdX family</fullName>
    </submittedName>
</protein>
<name>A0A173RZF7_9FIRM</name>
<gene>
    <name evidence="1" type="ORF">ERS852578_00550</name>
</gene>
<dbReference type="AlphaFoldDB" id="A0A173RZF7"/>
<reference evidence="1 2" key="1">
    <citation type="submission" date="2015-09" db="EMBL/GenBank/DDBJ databases">
        <authorList>
            <consortium name="Pathogen Informatics"/>
        </authorList>
    </citation>
    <scope>NUCLEOTIDE SEQUENCE [LARGE SCALE GENOMIC DNA]</scope>
    <source>
        <strain evidence="1 2">2789STDY5834966</strain>
    </source>
</reference>
<dbReference type="Proteomes" id="UP000095390">
    <property type="component" value="Unassembled WGS sequence"/>
</dbReference>
<proteinExistence type="predicted"/>
<dbReference type="RefSeq" id="WP_082427884.1">
    <property type="nucleotide sequence ID" value="NZ_CYYC01000004.1"/>
</dbReference>
<evidence type="ECO:0000313" key="1">
    <source>
        <dbReference type="EMBL" id="CUM83420.1"/>
    </source>
</evidence>
<dbReference type="InterPro" id="IPR010022">
    <property type="entry name" value="XkdX"/>
</dbReference>
<accession>A0A173RZF7</accession>
<dbReference type="NCBIfam" id="TIGR01669">
    <property type="entry name" value="phage_XkdX"/>
    <property type="match status" value="1"/>
</dbReference>
<sequence>MKMLVESLKRMYKKGTLTKEQIAERVTKGSISVDEYKYITGEKYSNGDVE</sequence>
<dbReference type="EMBL" id="CYYC01000004">
    <property type="protein sequence ID" value="CUM83420.1"/>
    <property type="molecule type" value="Genomic_DNA"/>
</dbReference>
<organism evidence="1 2">
    <name type="scientific">Anaerobutyricum hallii</name>
    <dbReference type="NCBI Taxonomy" id="39488"/>
    <lineage>
        <taxon>Bacteria</taxon>
        <taxon>Bacillati</taxon>
        <taxon>Bacillota</taxon>
        <taxon>Clostridia</taxon>
        <taxon>Lachnospirales</taxon>
        <taxon>Lachnospiraceae</taxon>
        <taxon>Anaerobutyricum</taxon>
    </lineage>
</organism>
<dbReference type="Pfam" id="PF09693">
    <property type="entry name" value="Phage_XkdX"/>
    <property type="match status" value="1"/>
</dbReference>
<evidence type="ECO:0000313" key="2">
    <source>
        <dbReference type="Proteomes" id="UP000095390"/>
    </source>
</evidence>